<dbReference type="NCBIfam" id="NF041259">
    <property type="entry name" value="mono_DmmA_fam"/>
    <property type="match status" value="1"/>
</dbReference>
<comment type="caution">
    <text evidence="2">The sequence shown here is derived from an EMBL/GenBank/DDBJ whole genome shotgun (WGS) entry which is preliminary data.</text>
</comment>
<organism evidence="2 3">
    <name type="scientific">Mycolicibacterium komossense</name>
    <dbReference type="NCBI Taxonomy" id="1779"/>
    <lineage>
        <taxon>Bacteria</taxon>
        <taxon>Bacillati</taxon>
        <taxon>Actinomycetota</taxon>
        <taxon>Actinomycetes</taxon>
        <taxon>Mycobacteriales</taxon>
        <taxon>Mycobacteriaceae</taxon>
        <taxon>Mycolicibacterium</taxon>
    </lineage>
</organism>
<evidence type="ECO:0000313" key="3">
    <source>
        <dbReference type="Proteomes" id="UP001526201"/>
    </source>
</evidence>
<dbReference type="Pfam" id="PF22289">
    <property type="entry name" value="DmmA-like_C"/>
    <property type="match status" value="1"/>
</dbReference>
<dbReference type="InterPro" id="IPR048037">
    <property type="entry name" value="DmmA-like_C"/>
</dbReference>
<evidence type="ECO:0000259" key="1">
    <source>
        <dbReference type="Pfam" id="PF22289"/>
    </source>
</evidence>
<dbReference type="RefSeq" id="WP_264066229.1">
    <property type="nucleotide sequence ID" value="NZ_JACKTY010000014.1"/>
</dbReference>
<evidence type="ECO:0000313" key="2">
    <source>
        <dbReference type="EMBL" id="MCV7225458.1"/>
    </source>
</evidence>
<feature type="domain" description="Dimethylamine monooxygenase subunit DmmA-like C-terminal" evidence="1">
    <location>
        <begin position="124"/>
        <end position="167"/>
    </location>
</feature>
<gene>
    <name evidence="2" type="ORF">H7J73_05350</name>
</gene>
<protein>
    <recommendedName>
        <fullName evidence="1">Dimethylamine monooxygenase subunit DmmA-like C-terminal domain-containing protein</fullName>
    </recommendedName>
</protein>
<accession>A0ABT3C7M1</accession>
<proteinExistence type="predicted"/>
<dbReference type="Proteomes" id="UP001526201">
    <property type="component" value="Unassembled WGS sequence"/>
</dbReference>
<sequence length="181" mass="19009">MRPALELTSVPTWATGAVRPDADLSGRYWSVVAVGAEAEDIAVVWTAQIAAHAPGADVRVHRVTDDDAALAALAADLADAVVGWRLMIAGPAHACLHLLARALRHGVDDDEIIIASTAVATRDVRCARCSTVTRAEVELGDALPCAGCGCNIIVHHHVSRYLGAHLGYLADLAHPPPPDVR</sequence>
<keyword evidence="3" id="KW-1185">Reference proteome</keyword>
<dbReference type="EMBL" id="JACKTY010000014">
    <property type="protein sequence ID" value="MCV7225458.1"/>
    <property type="molecule type" value="Genomic_DNA"/>
</dbReference>
<name>A0ABT3C7M1_9MYCO</name>
<reference evidence="2 3" key="1">
    <citation type="journal article" date="2022" name="BMC Genomics">
        <title>Comparative genome analysis of mycobacteria focusing on tRNA and non-coding RNA.</title>
        <authorList>
            <person name="Behra P.R.K."/>
            <person name="Pettersson B.M.F."/>
            <person name="Ramesh M."/>
            <person name="Das S."/>
            <person name="Dasgupta S."/>
            <person name="Kirsebom L.A."/>
        </authorList>
    </citation>
    <scope>NUCLEOTIDE SEQUENCE [LARGE SCALE GENOMIC DNA]</scope>
    <source>
        <strain evidence="2 3">DSM 44078</strain>
    </source>
</reference>